<evidence type="ECO:0000313" key="1">
    <source>
        <dbReference type="EMBL" id="ATD09361.1"/>
    </source>
</evidence>
<sequence>MSGLIHLYLIDEAAFPKTLTGSSQKKYQQLIDITLSNGIRWQTVELNMRGFIPAISMWDKVAGNSQLIEACSFHYFPNHLIAPDAEINGSFGFFPSEMVTDLGDVMEENLDFDINSYDGKQLVKYVEQNEGVLDPDAYEIVRNAYYRTFRDAKEQDKSIVILMEE</sequence>
<reference evidence="1 2" key="1">
    <citation type="submission" date="2015-06" db="EMBL/GenBank/DDBJ databases">
        <authorList>
            <person name="Xie B.-B."/>
            <person name="Rong J.-C."/>
            <person name="Qin Q.-L."/>
            <person name="Zhang Y.-Z."/>
        </authorList>
    </citation>
    <scope>NUCLEOTIDE SEQUENCE [LARGE SCALE GENOMIC DNA]</scope>
    <source>
        <strain evidence="1 2">JCM 20779</strain>
    </source>
</reference>
<evidence type="ECO:0008006" key="3">
    <source>
        <dbReference type="Google" id="ProtNLM"/>
    </source>
</evidence>
<dbReference type="Proteomes" id="UP000016521">
    <property type="component" value="Chromosome II"/>
</dbReference>
<dbReference type="EMBL" id="CP011925">
    <property type="protein sequence ID" value="ATD09361.1"/>
    <property type="molecule type" value="Genomic_DNA"/>
</dbReference>
<gene>
    <name evidence="1" type="ORF">PPIS_b0144</name>
</gene>
<dbReference type="RefSeq" id="WP_010375994.1">
    <property type="nucleotide sequence ID" value="NZ_CP011925.1"/>
</dbReference>
<proteinExistence type="predicted"/>
<evidence type="ECO:0000313" key="2">
    <source>
        <dbReference type="Proteomes" id="UP000016521"/>
    </source>
</evidence>
<protein>
    <recommendedName>
        <fullName evidence="3">DUF1877 domain-containing protein</fullName>
    </recommendedName>
</protein>
<accession>A0ABN5CQT2</accession>
<organism evidence="1 2">
    <name type="scientific">Pseudoalteromonas piscicida</name>
    <dbReference type="NCBI Taxonomy" id="43662"/>
    <lineage>
        <taxon>Bacteria</taxon>
        <taxon>Pseudomonadati</taxon>
        <taxon>Pseudomonadota</taxon>
        <taxon>Gammaproteobacteria</taxon>
        <taxon>Alteromonadales</taxon>
        <taxon>Pseudoalteromonadaceae</taxon>
        <taxon>Pseudoalteromonas</taxon>
    </lineage>
</organism>
<keyword evidence="2" id="KW-1185">Reference proteome</keyword>
<name>A0ABN5CQT2_PSEO7</name>